<evidence type="ECO:0000256" key="5">
    <source>
        <dbReference type="PIRSR" id="PIRSR601519-1"/>
    </source>
</evidence>
<dbReference type="InterPro" id="IPR009078">
    <property type="entry name" value="Ferritin-like_SF"/>
</dbReference>
<keyword evidence="9" id="KW-1185">Reference proteome</keyword>
<organism evidence="8 9">
    <name type="scientific">Lentzea jiangxiensis</name>
    <dbReference type="NCBI Taxonomy" id="641025"/>
    <lineage>
        <taxon>Bacteria</taxon>
        <taxon>Bacillati</taxon>
        <taxon>Actinomycetota</taxon>
        <taxon>Actinomycetes</taxon>
        <taxon>Pseudonocardiales</taxon>
        <taxon>Pseudonocardiaceae</taxon>
        <taxon>Lentzea</taxon>
    </lineage>
</organism>
<dbReference type="EMBL" id="FNIX01000014">
    <property type="protein sequence ID" value="SDP76650.1"/>
    <property type="molecule type" value="Genomic_DNA"/>
</dbReference>
<evidence type="ECO:0000256" key="1">
    <source>
        <dbReference type="ARBA" id="ARBA00022434"/>
    </source>
</evidence>
<dbReference type="SUPFAM" id="SSF47240">
    <property type="entry name" value="Ferritin-like"/>
    <property type="match status" value="1"/>
</dbReference>
<dbReference type="STRING" id="641025.SAMN05421507_11456"/>
<evidence type="ECO:0000256" key="3">
    <source>
        <dbReference type="ARBA" id="ARBA00023002"/>
    </source>
</evidence>
<gene>
    <name evidence="8" type="ORF">SAMN05421507_11456</name>
</gene>
<keyword evidence="1 6" id="KW-0409">Iron storage</keyword>
<dbReference type="PROSITE" id="PS50905">
    <property type="entry name" value="FERRITIN_LIKE"/>
    <property type="match status" value="1"/>
</dbReference>
<evidence type="ECO:0000256" key="4">
    <source>
        <dbReference type="ARBA" id="ARBA00023004"/>
    </source>
</evidence>
<sequence length="198" mass="22243">MQISAFSANVLRMASNVKKILSKQSKFHELLQAQVGNEFSASQQYVALAVWFDNEDLPRLASHFYKQALEERNHAMMIVKFLMDNDIPAVIPGTETPFNEFKAPRDLVDLALRQEQQVTEQIVALAKAAREEGDYIGEQFVQWFLKEQVEEVSSMKTLLTIMDRADGNMFYVETFLTRESVGDEGADTSAPTAAGGTL</sequence>
<feature type="binding site" evidence="5">
    <location>
        <position position="38"/>
    </location>
    <ligand>
        <name>Fe cation</name>
        <dbReference type="ChEBI" id="CHEBI:24875"/>
        <label>1</label>
    </ligand>
</feature>
<evidence type="ECO:0000256" key="6">
    <source>
        <dbReference type="RuleBase" id="RU361145"/>
    </source>
</evidence>
<protein>
    <recommendedName>
        <fullName evidence="6">Ferritin</fullName>
    </recommendedName>
</protein>
<evidence type="ECO:0000313" key="9">
    <source>
        <dbReference type="Proteomes" id="UP000199691"/>
    </source>
</evidence>
<keyword evidence="4 5" id="KW-0408">Iron</keyword>
<evidence type="ECO:0000256" key="2">
    <source>
        <dbReference type="ARBA" id="ARBA00022723"/>
    </source>
</evidence>
<feature type="binding site" evidence="5">
    <location>
        <position position="148"/>
    </location>
    <ligand>
        <name>Fe cation</name>
        <dbReference type="ChEBI" id="CHEBI:24875"/>
        <label>1</label>
    </ligand>
</feature>
<proteinExistence type="predicted"/>
<feature type="binding site" evidence="5">
    <location>
        <position position="71"/>
    </location>
    <ligand>
        <name>Fe cation</name>
        <dbReference type="ChEBI" id="CHEBI:24875"/>
        <label>1</label>
    </ligand>
</feature>
<keyword evidence="2 5" id="KW-0479">Metal-binding</keyword>
<dbReference type="InterPro" id="IPR008331">
    <property type="entry name" value="Ferritin_DPS_dom"/>
</dbReference>
<dbReference type="Gene3D" id="1.20.1260.10">
    <property type="match status" value="1"/>
</dbReference>
<evidence type="ECO:0000259" key="7">
    <source>
        <dbReference type="PROSITE" id="PS50905"/>
    </source>
</evidence>
<evidence type="ECO:0000313" key="8">
    <source>
        <dbReference type="EMBL" id="SDP76650.1"/>
    </source>
</evidence>
<dbReference type="GO" id="GO:0008199">
    <property type="term" value="F:ferric iron binding"/>
    <property type="evidence" value="ECO:0007669"/>
    <property type="project" value="InterPro"/>
</dbReference>
<dbReference type="PANTHER" id="PTHR11431">
    <property type="entry name" value="FERRITIN"/>
    <property type="match status" value="1"/>
</dbReference>
<feature type="domain" description="Ferritin-like diiron" evidence="7">
    <location>
        <begin position="21"/>
        <end position="166"/>
    </location>
</feature>
<dbReference type="Pfam" id="PF00210">
    <property type="entry name" value="Ferritin"/>
    <property type="match status" value="1"/>
</dbReference>
<dbReference type="GO" id="GO:0006826">
    <property type="term" value="P:iron ion transport"/>
    <property type="evidence" value="ECO:0007669"/>
    <property type="project" value="InterPro"/>
</dbReference>
<dbReference type="GO" id="GO:0006879">
    <property type="term" value="P:intracellular iron ion homeostasis"/>
    <property type="evidence" value="ECO:0007669"/>
    <property type="project" value="UniProtKB-KW"/>
</dbReference>
<name>A0A1H0VDY5_9PSEU</name>
<dbReference type="Proteomes" id="UP000199691">
    <property type="component" value="Unassembled WGS sequence"/>
</dbReference>
<dbReference type="GO" id="GO:0008198">
    <property type="term" value="F:ferrous iron binding"/>
    <property type="evidence" value="ECO:0007669"/>
    <property type="project" value="TreeGrafter"/>
</dbReference>
<dbReference type="GO" id="GO:0004322">
    <property type="term" value="F:ferroxidase activity"/>
    <property type="evidence" value="ECO:0007669"/>
    <property type="project" value="TreeGrafter"/>
</dbReference>
<keyword evidence="3" id="KW-0560">Oxidoreductase</keyword>
<dbReference type="GO" id="GO:0005829">
    <property type="term" value="C:cytosol"/>
    <property type="evidence" value="ECO:0007669"/>
    <property type="project" value="TreeGrafter"/>
</dbReference>
<dbReference type="InterPro" id="IPR001519">
    <property type="entry name" value="Ferritin"/>
</dbReference>
<dbReference type="CDD" id="cd01055">
    <property type="entry name" value="Nonheme_Ferritin"/>
    <property type="match status" value="1"/>
</dbReference>
<dbReference type="InterPro" id="IPR041719">
    <property type="entry name" value="Ferritin_prok"/>
</dbReference>
<dbReference type="AlphaFoldDB" id="A0A1H0VDY5"/>
<dbReference type="InterPro" id="IPR012347">
    <property type="entry name" value="Ferritin-like"/>
</dbReference>
<dbReference type="PANTHER" id="PTHR11431:SF127">
    <property type="entry name" value="BACTERIAL NON-HEME FERRITIN"/>
    <property type="match status" value="1"/>
</dbReference>
<feature type="binding site" evidence="5">
    <location>
        <position position="74"/>
    </location>
    <ligand>
        <name>Fe cation</name>
        <dbReference type="ChEBI" id="CHEBI:24875"/>
        <label>1</label>
    </ligand>
</feature>
<reference evidence="9" key="1">
    <citation type="submission" date="2016-10" db="EMBL/GenBank/DDBJ databases">
        <authorList>
            <person name="Varghese N."/>
            <person name="Submissions S."/>
        </authorList>
    </citation>
    <scope>NUCLEOTIDE SEQUENCE [LARGE SCALE GENOMIC DNA]</scope>
    <source>
        <strain evidence="9">CGMCC 4.6609</strain>
    </source>
</reference>
<feature type="binding site" evidence="5">
    <location>
        <position position="115"/>
    </location>
    <ligand>
        <name>Fe cation</name>
        <dbReference type="ChEBI" id="CHEBI:24875"/>
        <label>1</label>
    </ligand>
</feature>
<accession>A0A1H0VDY5</accession>
<dbReference type="InterPro" id="IPR009040">
    <property type="entry name" value="Ferritin-like_diiron"/>
</dbReference>